<dbReference type="GO" id="GO:0003924">
    <property type="term" value="F:GTPase activity"/>
    <property type="evidence" value="ECO:0007669"/>
    <property type="project" value="InterPro"/>
</dbReference>
<dbReference type="NCBIfam" id="TIGR00231">
    <property type="entry name" value="small_GTP"/>
    <property type="match status" value="1"/>
</dbReference>
<reference evidence="4" key="1">
    <citation type="submission" date="2023-03" db="EMBL/GenBank/DDBJ databases">
        <title>Massive genome expansion in bonnet fungi (Mycena s.s.) driven by repeated elements and novel gene families across ecological guilds.</title>
        <authorList>
            <consortium name="Lawrence Berkeley National Laboratory"/>
            <person name="Harder C.B."/>
            <person name="Miyauchi S."/>
            <person name="Viragh M."/>
            <person name="Kuo A."/>
            <person name="Thoen E."/>
            <person name="Andreopoulos B."/>
            <person name="Lu D."/>
            <person name="Skrede I."/>
            <person name="Drula E."/>
            <person name="Henrissat B."/>
            <person name="Morin E."/>
            <person name="Kohler A."/>
            <person name="Barry K."/>
            <person name="LaButti K."/>
            <person name="Morin E."/>
            <person name="Salamov A."/>
            <person name="Lipzen A."/>
            <person name="Mereny Z."/>
            <person name="Hegedus B."/>
            <person name="Baldrian P."/>
            <person name="Stursova M."/>
            <person name="Weitz H."/>
            <person name="Taylor A."/>
            <person name="Grigoriev I.V."/>
            <person name="Nagy L.G."/>
            <person name="Martin F."/>
            <person name="Kauserud H."/>
        </authorList>
    </citation>
    <scope>NUCLEOTIDE SEQUENCE</scope>
    <source>
        <strain evidence="4">CBHHK067</strain>
    </source>
</reference>
<protein>
    <submittedName>
        <fullName evidence="4">GTP-binding protein rho5</fullName>
    </submittedName>
</protein>
<organism evidence="4 5">
    <name type="scientific">Mycena rosella</name>
    <name type="common">Pink bonnet</name>
    <name type="synonym">Agaricus rosellus</name>
    <dbReference type="NCBI Taxonomy" id="1033263"/>
    <lineage>
        <taxon>Eukaryota</taxon>
        <taxon>Fungi</taxon>
        <taxon>Dikarya</taxon>
        <taxon>Basidiomycota</taxon>
        <taxon>Agaricomycotina</taxon>
        <taxon>Agaricomycetes</taxon>
        <taxon>Agaricomycetidae</taxon>
        <taxon>Agaricales</taxon>
        <taxon>Marasmiineae</taxon>
        <taxon>Mycenaceae</taxon>
        <taxon>Mycena</taxon>
    </lineage>
</organism>
<dbReference type="Pfam" id="PF00071">
    <property type="entry name" value="Ras"/>
    <property type="match status" value="1"/>
</dbReference>
<dbReference type="InterPro" id="IPR003578">
    <property type="entry name" value="Small_GTPase_Rho"/>
</dbReference>
<dbReference type="PANTHER" id="PTHR24072">
    <property type="entry name" value="RHO FAMILY GTPASE"/>
    <property type="match status" value="1"/>
</dbReference>
<dbReference type="GO" id="GO:0005525">
    <property type="term" value="F:GTP binding"/>
    <property type="evidence" value="ECO:0007669"/>
    <property type="project" value="UniProtKB-KW"/>
</dbReference>
<dbReference type="GO" id="GO:0007264">
    <property type="term" value="P:small GTPase-mediated signal transduction"/>
    <property type="evidence" value="ECO:0007669"/>
    <property type="project" value="InterPro"/>
</dbReference>
<dbReference type="Proteomes" id="UP001221757">
    <property type="component" value="Unassembled WGS sequence"/>
</dbReference>
<evidence type="ECO:0000256" key="2">
    <source>
        <dbReference type="ARBA" id="ARBA00022741"/>
    </source>
</evidence>
<evidence type="ECO:0000256" key="1">
    <source>
        <dbReference type="ARBA" id="ARBA00022481"/>
    </source>
</evidence>
<dbReference type="Gene3D" id="3.40.50.300">
    <property type="entry name" value="P-loop containing nucleotide triphosphate hydrolases"/>
    <property type="match status" value="1"/>
</dbReference>
<name>A0AAD7DNP8_MYCRO</name>
<sequence length="208" mass="23282">MSEFISRRKLVVVGDHACGKTCLLTVFAKGLDSFPQNFPTVFESWVVDIEIDGKCIALVLWDTATGTIEHARLRPLSYPDAHTVLICFAVDRTEALDDWIPEVLHFCSTLPILLVACKTDLRADPAMPEQKTLTPAEVRAFKLFPSVPPGADAAARQGEAFAQEINVYRYVECSTKSREGVKEVFEQAMHAVLPRWQDHGRPRRCIVL</sequence>
<dbReference type="SMART" id="SM00174">
    <property type="entry name" value="RHO"/>
    <property type="match status" value="1"/>
</dbReference>
<evidence type="ECO:0000313" key="4">
    <source>
        <dbReference type="EMBL" id="KAJ7695804.1"/>
    </source>
</evidence>
<dbReference type="PRINTS" id="PR00449">
    <property type="entry name" value="RASTRNSFRMNG"/>
</dbReference>
<dbReference type="AlphaFoldDB" id="A0AAD7DNP8"/>
<dbReference type="EMBL" id="JARKIE010000037">
    <property type="protein sequence ID" value="KAJ7695804.1"/>
    <property type="molecule type" value="Genomic_DNA"/>
</dbReference>
<keyword evidence="5" id="KW-1185">Reference proteome</keyword>
<proteinExistence type="predicted"/>
<evidence type="ECO:0000313" key="5">
    <source>
        <dbReference type="Proteomes" id="UP001221757"/>
    </source>
</evidence>
<dbReference type="InterPro" id="IPR005225">
    <property type="entry name" value="Small_GTP-bd"/>
</dbReference>
<accession>A0AAD7DNP8</accession>
<dbReference type="InterPro" id="IPR001806">
    <property type="entry name" value="Small_GTPase"/>
</dbReference>
<keyword evidence="3" id="KW-0342">GTP-binding</keyword>
<comment type="caution">
    <text evidence="4">The sequence shown here is derived from an EMBL/GenBank/DDBJ whole genome shotgun (WGS) entry which is preliminary data.</text>
</comment>
<dbReference type="SUPFAM" id="SSF52540">
    <property type="entry name" value="P-loop containing nucleoside triphosphate hydrolases"/>
    <property type="match status" value="1"/>
</dbReference>
<keyword evidence="1" id="KW-0488">Methylation</keyword>
<evidence type="ECO:0000256" key="3">
    <source>
        <dbReference type="ARBA" id="ARBA00023134"/>
    </source>
</evidence>
<dbReference type="PROSITE" id="PS51420">
    <property type="entry name" value="RHO"/>
    <property type="match status" value="1"/>
</dbReference>
<dbReference type="SMART" id="SM00173">
    <property type="entry name" value="RAS"/>
    <property type="match status" value="1"/>
</dbReference>
<dbReference type="PROSITE" id="PS51419">
    <property type="entry name" value="RAB"/>
    <property type="match status" value="1"/>
</dbReference>
<dbReference type="SMART" id="SM00175">
    <property type="entry name" value="RAB"/>
    <property type="match status" value="1"/>
</dbReference>
<keyword evidence="2" id="KW-0547">Nucleotide-binding</keyword>
<dbReference type="InterPro" id="IPR027417">
    <property type="entry name" value="P-loop_NTPase"/>
</dbReference>
<gene>
    <name evidence="4" type="ORF">B0H17DRAFT_1198577</name>
</gene>